<keyword evidence="2" id="KW-0540">Nuclease</keyword>
<keyword evidence="3" id="KW-0255">Endonuclease</keyword>
<dbReference type="SUPFAM" id="SSF56672">
    <property type="entry name" value="DNA/RNA polymerases"/>
    <property type="match status" value="1"/>
</dbReference>
<dbReference type="OrthoDB" id="5920491at2759"/>
<dbReference type="EC" id="2.7.7.49" evidence="1"/>
<keyword evidence="4" id="KW-0808">Transferase</keyword>
<dbReference type="FunFam" id="3.30.70.270:FF:000020">
    <property type="entry name" value="Transposon Tf2-6 polyprotein-like Protein"/>
    <property type="match status" value="1"/>
</dbReference>
<evidence type="ECO:0000256" key="1">
    <source>
        <dbReference type="ARBA" id="ARBA00012493"/>
    </source>
</evidence>
<keyword evidence="8" id="KW-1185">Reference proteome</keyword>
<comment type="caution">
    <text evidence="7">The sequence shown here is derived from an EMBL/GenBank/DDBJ whole genome shotgun (WGS) entry which is preliminary data.</text>
</comment>
<evidence type="ECO:0000313" key="7">
    <source>
        <dbReference type="EMBL" id="EYB83695.1"/>
    </source>
</evidence>
<dbReference type="InterPro" id="IPR043128">
    <property type="entry name" value="Rev_trsase/Diguanyl_cyclase"/>
</dbReference>
<evidence type="ECO:0000256" key="5">
    <source>
        <dbReference type="ARBA" id="ARBA00023268"/>
    </source>
</evidence>
<accession>A0A016RZ80</accession>
<reference evidence="8" key="1">
    <citation type="journal article" date="2015" name="Nat. Genet.">
        <title>The genome and transcriptome of the zoonotic hookworm Ancylostoma ceylanicum identify infection-specific gene families.</title>
        <authorList>
            <person name="Schwarz E.M."/>
            <person name="Hu Y."/>
            <person name="Antoshechkin I."/>
            <person name="Miller M.M."/>
            <person name="Sternberg P.W."/>
            <person name="Aroian R.V."/>
        </authorList>
    </citation>
    <scope>NUCLEOTIDE SEQUENCE</scope>
    <source>
        <strain evidence="8">HY135</strain>
    </source>
</reference>
<evidence type="ECO:0000259" key="6">
    <source>
        <dbReference type="Pfam" id="PF17919"/>
    </source>
</evidence>
<dbReference type="PANTHER" id="PTHR37984">
    <property type="entry name" value="PROTEIN CBG26694"/>
    <property type="match status" value="1"/>
</dbReference>
<evidence type="ECO:0000313" key="8">
    <source>
        <dbReference type="Proteomes" id="UP000024635"/>
    </source>
</evidence>
<dbReference type="STRING" id="53326.A0A016RZ80"/>
<dbReference type="InterPro" id="IPR043502">
    <property type="entry name" value="DNA/RNA_pol_sf"/>
</dbReference>
<feature type="domain" description="Reverse transcriptase/retrotransposon-derived protein RNase H-like" evidence="6">
    <location>
        <begin position="90"/>
        <end position="189"/>
    </location>
</feature>
<organism evidence="7 8">
    <name type="scientific">Ancylostoma ceylanicum</name>
    <dbReference type="NCBI Taxonomy" id="53326"/>
    <lineage>
        <taxon>Eukaryota</taxon>
        <taxon>Metazoa</taxon>
        <taxon>Ecdysozoa</taxon>
        <taxon>Nematoda</taxon>
        <taxon>Chromadorea</taxon>
        <taxon>Rhabditida</taxon>
        <taxon>Rhabditina</taxon>
        <taxon>Rhabditomorpha</taxon>
        <taxon>Strongyloidea</taxon>
        <taxon>Ancylostomatidae</taxon>
        <taxon>Ancylostomatinae</taxon>
        <taxon>Ancylostoma</taxon>
    </lineage>
</organism>
<dbReference type="Gene3D" id="3.10.20.370">
    <property type="match status" value="1"/>
</dbReference>
<dbReference type="GO" id="GO:0004519">
    <property type="term" value="F:endonuclease activity"/>
    <property type="evidence" value="ECO:0007669"/>
    <property type="project" value="UniProtKB-KW"/>
</dbReference>
<proteinExistence type="predicted"/>
<dbReference type="Proteomes" id="UP000024635">
    <property type="component" value="Unassembled WGS sequence"/>
</dbReference>
<evidence type="ECO:0000256" key="3">
    <source>
        <dbReference type="ARBA" id="ARBA00022759"/>
    </source>
</evidence>
<dbReference type="InterPro" id="IPR050951">
    <property type="entry name" value="Retrovirus_Pol_polyprotein"/>
</dbReference>
<dbReference type="PANTHER" id="PTHR37984:SF5">
    <property type="entry name" value="PROTEIN NYNRIN-LIKE"/>
    <property type="match status" value="1"/>
</dbReference>
<gene>
    <name evidence="7" type="primary">Acey_s0331.g2732</name>
    <name evidence="7" type="ORF">Y032_0331g2732</name>
</gene>
<dbReference type="Pfam" id="PF17919">
    <property type="entry name" value="RT_RNaseH_2"/>
    <property type="match status" value="1"/>
</dbReference>
<dbReference type="InterPro" id="IPR041577">
    <property type="entry name" value="RT_RNaseH_2"/>
</dbReference>
<protein>
    <recommendedName>
        <fullName evidence="1">RNA-directed DNA polymerase</fullName>
        <ecNumber evidence="1">2.7.7.49</ecNumber>
    </recommendedName>
</protein>
<name>A0A016RZ80_9BILA</name>
<evidence type="ECO:0000256" key="2">
    <source>
        <dbReference type="ARBA" id="ARBA00022722"/>
    </source>
</evidence>
<evidence type="ECO:0000256" key="4">
    <source>
        <dbReference type="ARBA" id="ARBA00022918"/>
    </source>
</evidence>
<sequence length="194" mass="22264">MRRANLKLKAQKCEFCKQEICFLGHVINQEGGATDPGKVAKIREYPRPQNVAQLRTFLGMASYYRKFIFKFARITECLYQLTSPKAQWRWTEREEKAFEEMKSRLTQAPILAQPDMEGAANEANPFVIFTDASTHGLGAVLCQQGKDGFLHPIYFASKKLSKAEKNYHITDLEALAVVFAVNKFHFSFMASRQW</sequence>
<dbReference type="FunFam" id="3.10.20.370:FF:000001">
    <property type="entry name" value="Retrovirus-related Pol polyprotein from transposon 17.6-like protein"/>
    <property type="match status" value="1"/>
</dbReference>
<keyword evidence="4" id="KW-0695">RNA-directed DNA polymerase</keyword>
<dbReference type="Gene3D" id="3.30.70.270">
    <property type="match status" value="2"/>
</dbReference>
<keyword evidence="3" id="KW-0378">Hydrolase</keyword>
<dbReference type="EMBL" id="JARK01001667">
    <property type="protein sequence ID" value="EYB83695.1"/>
    <property type="molecule type" value="Genomic_DNA"/>
</dbReference>
<dbReference type="GO" id="GO:0003964">
    <property type="term" value="F:RNA-directed DNA polymerase activity"/>
    <property type="evidence" value="ECO:0007669"/>
    <property type="project" value="UniProtKB-KW"/>
</dbReference>
<keyword evidence="4" id="KW-0548">Nucleotidyltransferase</keyword>
<dbReference type="AlphaFoldDB" id="A0A016RZ80"/>
<keyword evidence="5" id="KW-0511">Multifunctional enzyme</keyword>